<dbReference type="InterPro" id="IPR003439">
    <property type="entry name" value="ABC_transporter-like_ATP-bd"/>
</dbReference>
<dbReference type="GO" id="GO:0005524">
    <property type="term" value="F:ATP binding"/>
    <property type="evidence" value="ECO:0007669"/>
    <property type="project" value="UniProtKB-KW"/>
</dbReference>
<evidence type="ECO:0000259" key="12">
    <source>
        <dbReference type="PROSITE" id="PS50990"/>
    </source>
</evidence>
<dbReference type="Pfam" id="PF00664">
    <property type="entry name" value="ABC_membrane"/>
    <property type="match status" value="1"/>
</dbReference>
<feature type="transmembrane region" description="Helical" evidence="9">
    <location>
        <begin position="282"/>
        <end position="305"/>
    </location>
</feature>
<dbReference type="InterPro" id="IPR005074">
    <property type="entry name" value="Peptidase_C39"/>
</dbReference>
<dbReference type="Pfam" id="PF03412">
    <property type="entry name" value="Peptidase_C39"/>
    <property type="match status" value="1"/>
</dbReference>
<dbReference type="Pfam" id="PF00005">
    <property type="entry name" value="ABC_tran"/>
    <property type="match status" value="1"/>
</dbReference>
<dbReference type="Proteomes" id="UP000223445">
    <property type="component" value="Unassembled WGS sequence"/>
</dbReference>
<evidence type="ECO:0000313" key="15">
    <source>
        <dbReference type="Proteomes" id="UP000220127"/>
    </source>
</evidence>
<dbReference type="GO" id="GO:0005886">
    <property type="term" value="C:plasma membrane"/>
    <property type="evidence" value="ECO:0007669"/>
    <property type="project" value="UniProtKB-SubCell"/>
</dbReference>
<reference evidence="15 16" key="1">
    <citation type="submission" date="2017-09" db="EMBL/GenBank/DDBJ databases">
        <title>Large-scale bioinformatics analysis of Bacillus genomes uncovers conserved roles of natural products in bacterial physiology.</title>
        <authorList>
            <consortium name="Agbiome Team Llc"/>
            <person name="Bleich R.M."/>
            <person name="Grubbs K.J."/>
            <person name="Santa Maria K.C."/>
            <person name="Allen S.E."/>
            <person name="Farag S."/>
            <person name="Shank E.A."/>
            <person name="Bowers A."/>
        </authorList>
    </citation>
    <scope>NUCLEOTIDE SEQUENCE [LARGE SCALE GENOMIC DNA]</scope>
    <source>
        <strain evidence="14 16">AFS030179</strain>
        <strain evidence="13 15">AFS094940</strain>
    </source>
</reference>
<feature type="transmembrane region" description="Helical" evidence="9">
    <location>
        <begin position="409"/>
        <end position="439"/>
    </location>
</feature>
<dbReference type="Proteomes" id="UP000220127">
    <property type="component" value="Unassembled WGS sequence"/>
</dbReference>
<name>A0A9X6YFM2_BACTU</name>
<keyword evidence="6" id="KW-0067">ATP-binding</keyword>
<keyword evidence="3" id="KW-0547">Nucleotide-binding</keyword>
<evidence type="ECO:0000256" key="3">
    <source>
        <dbReference type="ARBA" id="ARBA00022741"/>
    </source>
</evidence>
<keyword evidence="4" id="KW-0378">Hydrolase</keyword>
<organism evidence="13 15">
    <name type="scientific">Bacillus thuringiensis</name>
    <dbReference type="NCBI Taxonomy" id="1428"/>
    <lineage>
        <taxon>Bacteria</taxon>
        <taxon>Bacillati</taxon>
        <taxon>Bacillota</taxon>
        <taxon>Bacilli</taxon>
        <taxon>Bacillales</taxon>
        <taxon>Bacillaceae</taxon>
        <taxon>Bacillus</taxon>
        <taxon>Bacillus cereus group</taxon>
    </lineage>
</organism>
<comment type="subcellular location">
    <subcellularLocation>
        <location evidence="1">Cell membrane</location>
        <topology evidence="1">Multi-pass membrane protein</topology>
    </subcellularLocation>
</comment>
<dbReference type="PROSITE" id="PS50929">
    <property type="entry name" value="ABC_TM1F"/>
    <property type="match status" value="1"/>
</dbReference>
<dbReference type="Gene3D" id="3.90.70.10">
    <property type="entry name" value="Cysteine proteinases"/>
    <property type="match status" value="1"/>
</dbReference>
<evidence type="ECO:0000313" key="13">
    <source>
        <dbReference type="EMBL" id="PED13194.1"/>
    </source>
</evidence>
<dbReference type="PROSITE" id="PS00211">
    <property type="entry name" value="ABC_TRANSPORTER_1"/>
    <property type="match status" value="1"/>
</dbReference>
<dbReference type="InterPro" id="IPR011527">
    <property type="entry name" value="ABC1_TM_dom"/>
</dbReference>
<evidence type="ECO:0000256" key="1">
    <source>
        <dbReference type="ARBA" id="ARBA00004651"/>
    </source>
</evidence>
<dbReference type="InterPro" id="IPR036640">
    <property type="entry name" value="ABC1_TM_sf"/>
</dbReference>
<feature type="transmembrane region" description="Helical" evidence="9">
    <location>
        <begin position="170"/>
        <end position="196"/>
    </location>
</feature>
<comment type="caution">
    <text evidence="13">The sequence shown here is derived from an EMBL/GenBank/DDBJ whole genome shotgun (WGS) entry which is preliminary data.</text>
</comment>
<feature type="transmembrane region" description="Helical" evidence="9">
    <location>
        <begin position="311"/>
        <end position="330"/>
    </location>
</feature>
<dbReference type="CDD" id="cd18570">
    <property type="entry name" value="ABC_6TM_PCAT1_LagD_like"/>
    <property type="match status" value="1"/>
</dbReference>
<gene>
    <name evidence="14" type="ORF">COE48_26545</name>
    <name evidence="13" type="ORF">CON01_17350</name>
</gene>
<evidence type="ECO:0000256" key="7">
    <source>
        <dbReference type="ARBA" id="ARBA00022989"/>
    </source>
</evidence>
<dbReference type="PROSITE" id="PS50990">
    <property type="entry name" value="PEPTIDASE_C39"/>
    <property type="match status" value="1"/>
</dbReference>
<dbReference type="Gene3D" id="3.40.50.300">
    <property type="entry name" value="P-loop containing nucleotide triphosphate hydrolases"/>
    <property type="match status" value="1"/>
</dbReference>
<dbReference type="RefSeq" id="WP_097877531.1">
    <property type="nucleotide sequence ID" value="NZ_NUFJ01000020.1"/>
</dbReference>
<evidence type="ECO:0000313" key="16">
    <source>
        <dbReference type="Proteomes" id="UP000223445"/>
    </source>
</evidence>
<evidence type="ECO:0000256" key="5">
    <source>
        <dbReference type="ARBA" id="ARBA00022807"/>
    </source>
</evidence>
<dbReference type="Gene3D" id="1.20.1560.10">
    <property type="entry name" value="ABC transporter type 1, transmembrane domain"/>
    <property type="match status" value="1"/>
</dbReference>
<dbReference type="AlphaFoldDB" id="A0A9X6YFM2"/>
<dbReference type="SUPFAM" id="SSF90123">
    <property type="entry name" value="ABC transporter transmembrane region"/>
    <property type="match status" value="1"/>
</dbReference>
<keyword evidence="5" id="KW-0645">Protease</keyword>
<dbReference type="PANTHER" id="PTHR43394">
    <property type="entry name" value="ATP-DEPENDENT PERMEASE MDL1, MITOCHONDRIAL"/>
    <property type="match status" value="1"/>
</dbReference>
<dbReference type="PANTHER" id="PTHR43394:SF1">
    <property type="entry name" value="ATP-BINDING CASSETTE SUB-FAMILY B MEMBER 10, MITOCHONDRIAL"/>
    <property type="match status" value="1"/>
</dbReference>
<dbReference type="InterPro" id="IPR017871">
    <property type="entry name" value="ABC_transporter-like_CS"/>
</dbReference>
<evidence type="ECO:0000313" key="14">
    <source>
        <dbReference type="EMBL" id="PGZ00253.1"/>
    </source>
</evidence>
<keyword evidence="8 9" id="KW-0472">Membrane</keyword>
<evidence type="ECO:0000256" key="8">
    <source>
        <dbReference type="ARBA" id="ARBA00023136"/>
    </source>
</evidence>
<keyword evidence="5" id="KW-0788">Thiol protease</keyword>
<proteinExistence type="predicted"/>
<dbReference type="GO" id="GO:0015421">
    <property type="term" value="F:ABC-type oligopeptide transporter activity"/>
    <property type="evidence" value="ECO:0007669"/>
    <property type="project" value="TreeGrafter"/>
</dbReference>
<dbReference type="GO" id="GO:0008234">
    <property type="term" value="F:cysteine-type peptidase activity"/>
    <property type="evidence" value="ECO:0007669"/>
    <property type="project" value="UniProtKB-KW"/>
</dbReference>
<dbReference type="InterPro" id="IPR039421">
    <property type="entry name" value="Type_1_exporter"/>
</dbReference>
<feature type="domain" description="ABC transporter" evidence="10">
    <location>
        <begin position="487"/>
        <end position="705"/>
    </location>
</feature>
<evidence type="ECO:0000259" key="10">
    <source>
        <dbReference type="PROSITE" id="PS50893"/>
    </source>
</evidence>
<dbReference type="GO" id="GO:0006508">
    <property type="term" value="P:proteolysis"/>
    <property type="evidence" value="ECO:0007669"/>
    <property type="project" value="InterPro"/>
</dbReference>
<feature type="transmembrane region" description="Helical" evidence="9">
    <location>
        <begin position="208"/>
        <end position="229"/>
    </location>
</feature>
<dbReference type="EMBL" id="NUPM01000026">
    <property type="protein sequence ID" value="PGZ00253.1"/>
    <property type="molecule type" value="Genomic_DNA"/>
</dbReference>
<dbReference type="EMBL" id="NVMD01000019">
    <property type="protein sequence ID" value="PED13194.1"/>
    <property type="molecule type" value="Genomic_DNA"/>
</dbReference>
<feature type="domain" description="ABC transmembrane type-1" evidence="11">
    <location>
        <begin position="173"/>
        <end position="454"/>
    </location>
</feature>
<protein>
    <submittedName>
        <fullName evidence="13">Uncharacterized protein</fullName>
    </submittedName>
</protein>
<feature type="domain" description="Peptidase C39" evidence="12">
    <location>
        <begin position="11"/>
        <end position="137"/>
    </location>
</feature>
<dbReference type="InterPro" id="IPR027417">
    <property type="entry name" value="P-loop_NTPase"/>
</dbReference>
<evidence type="ECO:0000256" key="9">
    <source>
        <dbReference type="SAM" id="Phobius"/>
    </source>
</evidence>
<accession>A0A9X6YFM2</accession>
<evidence type="ECO:0000256" key="6">
    <source>
        <dbReference type="ARBA" id="ARBA00022840"/>
    </source>
</evidence>
<evidence type="ECO:0000259" key="11">
    <source>
        <dbReference type="PROSITE" id="PS50929"/>
    </source>
</evidence>
<keyword evidence="2 9" id="KW-0812">Transmembrane</keyword>
<dbReference type="InterPro" id="IPR003593">
    <property type="entry name" value="AAA+_ATPase"/>
</dbReference>
<dbReference type="PROSITE" id="PS50893">
    <property type="entry name" value="ABC_TRANSPORTER_2"/>
    <property type="match status" value="1"/>
</dbReference>
<evidence type="ECO:0000256" key="2">
    <source>
        <dbReference type="ARBA" id="ARBA00022692"/>
    </source>
</evidence>
<keyword evidence="7 9" id="KW-1133">Transmembrane helix</keyword>
<evidence type="ECO:0000256" key="4">
    <source>
        <dbReference type="ARBA" id="ARBA00022801"/>
    </source>
</evidence>
<dbReference type="SUPFAM" id="SSF52540">
    <property type="entry name" value="P-loop containing nucleoside triphosphate hydrolases"/>
    <property type="match status" value="1"/>
</dbReference>
<dbReference type="GO" id="GO:0016887">
    <property type="term" value="F:ATP hydrolysis activity"/>
    <property type="evidence" value="ECO:0007669"/>
    <property type="project" value="InterPro"/>
</dbReference>
<dbReference type="SMART" id="SM00382">
    <property type="entry name" value="AAA"/>
    <property type="match status" value="1"/>
</dbReference>
<sequence>MFKGKFSHKMQHNDYDCGVACVATVLHHYNQSYNFNDLKYELNTNLNGTSILDIYKAFVHYGFKSKVYKIKNDIETVLKNVKLPCIALLNNEDVNHYVVIQKISKNNLVISDPLDLKVKKEALSTFSEKFSGVLLLPEPELNKLKETQGNKVKQHSYSSKLFNFIKNEKGFLILTFILSLLLTVFGVATSYFTGILLDGIIPQNLKDALYFVALIFISFAFLQASFQYLRDRLIIKMSIKLETKLTTRYFNHLLKTTVYQIKNKEIGEFISRLNDALIITQTFSTTLIATIVDFLLIFISGYLMFYVSGKMFALVLIPVLLYSIICYLFFENLSNKNRKAMEGHANVNSFFIQMLNGIENIKALSKEKSISAMSVSKVDEYIKKVLKLQNTNNNSLYLKNIIQYIFPKVVLWVGALQVMSSQLTTGALITFLSLSAFFFTSVQHIASIQPQIQQSIIAADRFFDILESSLVEDDDNGQIIEGKIKNIRVDNLSFNYKNEEPLLKDFSFEINENQIVSFVGKSGSGKSTLAKLLIRFLETSKNTIYVNDIDINDINLKSLREKVCYINDKRFFIPGTIRENLTLGKAFSDDEIVNACKAACIHDFINGLHKGYDFPVMEDSSNFSLGQSQRLSLARAILQKPDVLILDEVLSNVDEENALKIMKNLKNMDIIVISINHNSCLFDYYDQIYDFSKERISEFNRGVNL</sequence>